<dbReference type="InterPro" id="IPR051093">
    <property type="entry name" value="Neuroligin/BSAL"/>
</dbReference>
<keyword evidence="4" id="KW-0732">Signal</keyword>
<evidence type="ECO:0000259" key="5">
    <source>
        <dbReference type="Pfam" id="PF00135"/>
    </source>
</evidence>
<dbReference type="Gene3D" id="3.40.50.1820">
    <property type="entry name" value="alpha/beta hydrolase"/>
    <property type="match status" value="1"/>
</dbReference>
<dbReference type="AlphaFoldDB" id="A0AAV4WPN7"/>
<sequence length="769" mass="88079">MKSIFKRDFTYLLSLLLLITSILKIDGQVLKNRYFDTVRQNVRGRQYPNEYYDRYSPYDRYPNPSSIPTGFNSIYSDSRCLKNRAQQINDDGSVSVSLRVGDVVGTYVYLCDGPGVSEHDRPDNRLNQPPKVFKNITVFLGIPYALPPTPEDDRRFRPPQVQPHFASKRTVRYQSSCPQLSIYTGPKMGITHTDENCLYLNVFSPSVISNEKYAVMVYIHGGDWDHGSANIFPAQMLAASQEVVVVTFNYRLGPLGFYATGENSSAGNFGLLDQALAIEWVYDNIEAFRGDNERITLFGPGVGAASAGIHAFSHRLGKKIRRVIAQSGSAVADWAIIRSNYTVVHQSKEYASLYNCNFQSSYRTVTCLRGAPLNFFESTHFRPTVGWHPWSPVVDVCTRDGSRGILPDIPENMIKFHYENAHDDFAYLTGVTKDEAVSLLLNDPDLKKNSYRISKDKLEGKIREFSSIFNYTLDIPALKKAIQFMYMPKEKDSANETLLRESYINMLSDSYFKAPNDKMVKLLLQRDIRTYMYVLNNSLDGLKFVHGNPRSFWEEMVPHDTEYYLVTGAPFMDPKLYPSSLSLEEAKWTEADRNLSLLFMTSWANFAKFGNPTPAKLFDSILWDPVDLKHMQYLSINTTNFTSRMMLSYHQKESQFWNSYLPTLMKQDLFPSTYCQPLYQEWENRKHTYEASLWGVLIVVLLGIIICILFTYLYCQAKNKHVVSTEDIPDTVSVTPSSIDTLLHMKRMEAGGNKYFDERLHAEQKHTTV</sequence>
<gene>
    <name evidence="6" type="primary">CEL</name>
    <name evidence="6" type="ORF">CDAR_221451</name>
</gene>
<keyword evidence="2" id="KW-0325">Glycoprotein</keyword>
<keyword evidence="3" id="KW-1133">Transmembrane helix</keyword>
<proteinExistence type="inferred from homology"/>
<feature type="transmembrane region" description="Helical" evidence="3">
    <location>
        <begin position="693"/>
        <end position="715"/>
    </location>
</feature>
<dbReference type="PANTHER" id="PTHR43903">
    <property type="entry name" value="NEUROLIGIN"/>
    <property type="match status" value="1"/>
</dbReference>
<dbReference type="InterPro" id="IPR002018">
    <property type="entry name" value="CarbesteraseB"/>
</dbReference>
<evidence type="ECO:0000256" key="2">
    <source>
        <dbReference type="ARBA" id="ARBA00023180"/>
    </source>
</evidence>
<feature type="chain" id="PRO_5043708309" evidence="4">
    <location>
        <begin position="28"/>
        <end position="769"/>
    </location>
</feature>
<evidence type="ECO:0000256" key="3">
    <source>
        <dbReference type="SAM" id="Phobius"/>
    </source>
</evidence>
<comment type="caution">
    <text evidence="6">The sequence shown here is derived from an EMBL/GenBank/DDBJ whole genome shotgun (WGS) entry which is preliminary data.</text>
</comment>
<dbReference type="Pfam" id="PF00135">
    <property type="entry name" value="COesterase"/>
    <property type="match status" value="1"/>
</dbReference>
<feature type="domain" description="Carboxylesterase type B" evidence="5">
    <location>
        <begin position="132"/>
        <end position="657"/>
    </location>
</feature>
<name>A0AAV4WPN7_9ARAC</name>
<keyword evidence="3" id="KW-0812">Transmembrane</keyword>
<reference evidence="6 7" key="1">
    <citation type="submission" date="2021-06" db="EMBL/GenBank/DDBJ databases">
        <title>Caerostris darwini draft genome.</title>
        <authorList>
            <person name="Kono N."/>
            <person name="Arakawa K."/>
        </authorList>
    </citation>
    <scope>NUCLEOTIDE SEQUENCE [LARGE SCALE GENOMIC DNA]</scope>
</reference>
<comment type="similarity">
    <text evidence="1">Belongs to the type-B carboxylesterase/lipase family.</text>
</comment>
<organism evidence="6 7">
    <name type="scientific">Caerostris darwini</name>
    <dbReference type="NCBI Taxonomy" id="1538125"/>
    <lineage>
        <taxon>Eukaryota</taxon>
        <taxon>Metazoa</taxon>
        <taxon>Ecdysozoa</taxon>
        <taxon>Arthropoda</taxon>
        <taxon>Chelicerata</taxon>
        <taxon>Arachnida</taxon>
        <taxon>Araneae</taxon>
        <taxon>Araneomorphae</taxon>
        <taxon>Entelegynae</taxon>
        <taxon>Araneoidea</taxon>
        <taxon>Araneidae</taxon>
        <taxon>Caerostris</taxon>
    </lineage>
</organism>
<evidence type="ECO:0000256" key="1">
    <source>
        <dbReference type="ARBA" id="ARBA00005964"/>
    </source>
</evidence>
<keyword evidence="3" id="KW-0472">Membrane</keyword>
<dbReference type="Proteomes" id="UP001054837">
    <property type="component" value="Unassembled WGS sequence"/>
</dbReference>
<evidence type="ECO:0000313" key="7">
    <source>
        <dbReference type="Proteomes" id="UP001054837"/>
    </source>
</evidence>
<evidence type="ECO:0000313" key="6">
    <source>
        <dbReference type="EMBL" id="GIY83490.1"/>
    </source>
</evidence>
<dbReference type="EMBL" id="BPLQ01014830">
    <property type="protein sequence ID" value="GIY83490.1"/>
    <property type="molecule type" value="Genomic_DNA"/>
</dbReference>
<protein>
    <submittedName>
        <fullName evidence="6">Bile salt-activated lipase</fullName>
    </submittedName>
</protein>
<keyword evidence="7" id="KW-1185">Reference proteome</keyword>
<dbReference type="SUPFAM" id="SSF53474">
    <property type="entry name" value="alpha/beta-Hydrolases"/>
    <property type="match status" value="1"/>
</dbReference>
<dbReference type="InterPro" id="IPR029058">
    <property type="entry name" value="AB_hydrolase_fold"/>
</dbReference>
<feature type="signal peptide" evidence="4">
    <location>
        <begin position="1"/>
        <end position="27"/>
    </location>
</feature>
<evidence type="ECO:0000256" key="4">
    <source>
        <dbReference type="SAM" id="SignalP"/>
    </source>
</evidence>
<accession>A0AAV4WPN7</accession>